<feature type="domain" description="IclR-ED" evidence="5">
    <location>
        <begin position="71"/>
        <end position="254"/>
    </location>
</feature>
<protein>
    <submittedName>
        <fullName evidence="6">IclR family transcriptional regulator</fullName>
    </submittedName>
</protein>
<dbReference type="PANTHER" id="PTHR30136:SF39">
    <property type="entry name" value="TRANSCRIPTIONAL REGULATORY PROTEIN"/>
    <property type="match status" value="1"/>
</dbReference>
<comment type="caution">
    <text evidence="6">The sequence shown here is derived from an EMBL/GenBank/DDBJ whole genome shotgun (WGS) entry which is preliminary data.</text>
</comment>
<proteinExistence type="predicted"/>
<name>A0ABW3FQU9_9PSEU</name>
<dbReference type="InterPro" id="IPR029016">
    <property type="entry name" value="GAF-like_dom_sf"/>
</dbReference>
<evidence type="ECO:0000313" key="7">
    <source>
        <dbReference type="Proteomes" id="UP001597018"/>
    </source>
</evidence>
<evidence type="ECO:0000259" key="5">
    <source>
        <dbReference type="PROSITE" id="PS51078"/>
    </source>
</evidence>
<dbReference type="PANTHER" id="PTHR30136">
    <property type="entry name" value="HELIX-TURN-HELIX TRANSCRIPTIONAL REGULATOR, ICLR FAMILY"/>
    <property type="match status" value="1"/>
</dbReference>
<dbReference type="InterPro" id="IPR036390">
    <property type="entry name" value="WH_DNA-bd_sf"/>
</dbReference>
<dbReference type="PROSITE" id="PS51077">
    <property type="entry name" value="HTH_ICLR"/>
    <property type="match status" value="1"/>
</dbReference>
<organism evidence="6 7">
    <name type="scientific">Saccharopolyspora rosea</name>
    <dbReference type="NCBI Taxonomy" id="524884"/>
    <lineage>
        <taxon>Bacteria</taxon>
        <taxon>Bacillati</taxon>
        <taxon>Actinomycetota</taxon>
        <taxon>Actinomycetes</taxon>
        <taxon>Pseudonocardiales</taxon>
        <taxon>Pseudonocardiaceae</taxon>
        <taxon>Saccharopolyspora</taxon>
    </lineage>
</organism>
<dbReference type="Pfam" id="PF09339">
    <property type="entry name" value="HTH_IclR"/>
    <property type="match status" value="1"/>
</dbReference>
<reference evidence="7" key="1">
    <citation type="journal article" date="2019" name="Int. J. Syst. Evol. Microbiol.">
        <title>The Global Catalogue of Microorganisms (GCM) 10K type strain sequencing project: providing services to taxonomists for standard genome sequencing and annotation.</title>
        <authorList>
            <consortium name="The Broad Institute Genomics Platform"/>
            <consortium name="The Broad Institute Genome Sequencing Center for Infectious Disease"/>
            <person name="Wu L."/>
            <person name="Ma J."/>
        </authorList>
    </citation>
    <scope>NUCLEOTIDE SEQUENCE [LARGE SCALE GENOMIC DNA]</scope>
    <source>
        <strain evidence="7">CCUG 56401</strain>
    </source>
</reference>
<dbReference type="SMART" id="SM00346">
    <property type="entry name" value="HTH_ICLR"/>
    <property type="match status" value="1"/>
</dbReference>
<dbReference type="InterPro" id="IPR005471">
    <property type="entry name" value="Tscrpt_reg_IclR_N"/>
</dbReference>
<keyword evidence="2" id="KW-0238">DNA-binding</keyword>
<dbReference type="RefSeq" id="WP_263247420.1">
    <property type="nucleotide sequence ID" value="NZ_BAABLT010000020.1"/>
</dbReference>
<dbReference type="Gene3D" id="3.30.450.40">
    <property type="match status" value="1"/>
</dbReference>
<evidence type="ECO:0000256" key="2">
    <source>
        <dbReference type="ARBA" id="ARBA00023125"/>
    </source>
</evidence>
<dbReference type="SUPFAM" id="SSF46785">
    <property type="entry name" value="Winged helix' DNA-binding domain"/>
    <property type="match status" value="1"/>
</dbReference>
<gene>
    <name evidence="6" type="ORF">ACFQ16_10085</name>
</gene>
<evidence type="ECO:0000259" key="4">
    <source>
        <dbReference type="PROSITE" id="PS51077"/>
    </source>
</evidence>
<sequence>MSDSPNAHLIGRVGAVLRALSVTNEAGAATSDLARTVDLPRPTVHRLLTSLADEGFVDRDRRTGRWFLGPELYLLGQTAGTRYDVTHHARASVHRLAAKTGESAFFSALRGEETVCLLREDGDFPIRSFVLYEGARFPLGVVSAGLVILAFLDEAEIDAYLQRADLTSRWGRAHSPEAVRARIAKTRHDGYAVNPGLVVEGSWGMAAAVFDPAGKPAWALTLTGIETRFRPERQPELGALLLHEAHTLTRALDTSHRAAESGPGRRRG</sequence>
<dbReference type="InterPro" id="IPR036388">
    <property type="entry name" value="WH-like_DNA-bd_sf"/>
</dbReference>
<evidence type="ECO:0000256" key="1">
    <source>
        <dbReference type="ARBA" id="ARBA00023015"/>
    </source>
</evidence>
<accession>A0ABW3FQU9</accession>
<evidence type="ECO:0000256" key="3">
    <source>
        <dbReference type="ARBA" id="ARBA00023163"/>
    </source>
</evidence>
<dbReference type="SUPFAM" id="SSF55781">
    <property type="entry name" value="GAF domain-like"/>
    <property type="match status" value="1"/>
</dbReference>
<dbReference type="Pfam" id="PF01614">
    <property type="entry name" value="IclR_C"/>
    <property type="match status" value="1"/>
</dbReference>
<dbReference type="InterPro" id="IPR014757">
    <property type="entry name" value="Tscrpt_reg_IclR_C"/>
</dbReference>
<dbReference type="EMBL" id="JBHTIW010000005">
    <property type="protein sequence ID" value="MFD0920089.1"/>
    <property type="molecule type" value="Genomic_DNA"/>
</dbReference>
<keyword evidence="3" id="KW-0804">Transcription</keyword>
<dbReference type="InterPro" id="IPR050707">
    <property type="entry name" value="HTH_MetabolicPath_Reg"/>
</dbReference>
<evidence type="ECO:0000313" key="6">
    <source>
        <dbReference type="EMBL" id="MFD0920089.1"/>
    </source>
</evidence>
<dbReference type="Gene3D" id="1.10.10.10">
    <property type="entry name" value="Winged helix-like DNA-binding domain superfamily/Winged helix DNA-binding domain"/>
    <property type="match status" value="1"/>
</dbReference>
<feature type="domain" description="HTH iclR-type" evidence="4">
    <location>
        <begin position="7"/>
        <end position="70"/>
    </location>
</feature>
<dbReference type="PROSITE" id="PS51078">
    <property type="entry name" value="ICLR_ED"/>
    <property type="match status" value="1"/>
</dbReference>
<dbReference type="Proteomes" id="UP001597018">
    <property type="component" value="Unassembled WGS sequence"/>
</dbReference>
<keyword evidence="7" id="KW-1185">Reference proteome</keyword>
<keyword evidence="1" id="KW-0805">Transcription regulation</keyword>